<reference evidence="4" key="1">
    <citation type="journal article" date="2020" name="bioRxiv">
        <title>Whole genome comparisons of ergot fungi reveals the divergence and evolution of species within the genus Claviceps are the result of varying mechanisms driving genome evolution and host range expansion.</title>
        <authorList>
            <person name="Wyka S.A."/>
            <person name="Mondo S.J."/>
            <person name="Liu M."/>
            <person name="Dettman J."/>
            <person name="Nalam V."/>
            <person name="Broders K.D."/>
        </authorList>
    </citation>
    <scope>NUCLEOTIDE SEQUENCE</scope>
    <source>
        <strain evidence="4">CCC 489</strain>
    </source>
</reference>
<dbReference type="AlphaFoldDB" id="A0A8K0NK86"/>
<keyword evidence="2" id="KW-0472">Membrane</keyword>
<keyword evidence="2" id="KW-0812">Transmembrane</keyword>
<evidence type="ECO:0000313" key="5">
    <source>
        <dbReference type="Proteomes" id="UP000811619"/>
    </source>
</evidence>
<keyword evidence="5" id="KW-1185">Reference proteome</keyword>
<evidence type="ECO:0000256" key="1">
    <source>
        <dbReference type="SAM" id="MobiDB-lite"/>
    </source>
</evidence>
<evidence type="ECO:0000313" key="4">
    <source>
        <dbReference type="EMBL" id="KAG5922884.1"/>
    </source>
</evidence>
<feature type="region of interest" description="Disordered" evidence="1">
    <location>
        <begin position="453"/>
        <end position="476"/>
    </location>
</feature>
<protein>
    <recommendedName>
        <fullName evidence="3">Glycosyl transferase CAP10 domain-containing protein</fullName>
    </recommendedName>
</protein>
<feature type="transmembrane region" description="Helical" evidence="2">
    <location>
        <begin position="138"/>
        <end position="155"/>
    </location>
</feature>
<dbReference type="PANTHER" id="PTHR12203:SF61">
    <property type="entry name" value="CAPSULE PROTEIN"/>
    <property type="match status" value="1"/>
</dbReference>
<dbReference type="Proteomes" id="UP000811619">
    <property type="component" value="Unassembled WGS sequence"/>
</dbReference>
<evidence type="ECO:0000256" key="2">
    <source>
        <dbReference type="SAM" id="Phobius"/>
    </source>
</evidence>
<keyword evidence="2" id="KW-1133">Transmembrane helix</keyword>
<feature type="transmembrane region" description="Helical" evidence="2">
    <location>
        <begin position="202"/>
        <end position="221"/>
    </location>
</feature>
<sequence>MAGRPDSIDPAVWATWAAAGFCMAYNLMPSRRLELYAEVVCWTTLPLLFLATTPADTRLPKARPCGASRNALHCSSTLSSWIVATCVCVTGFCLAECNGHAVLLPILHPLFLSARDYVDSKASGLDAVEAARRPPATFVFRASLAALLCVVTISSNRLYEVLLSSISVVALLVILLALAPPPSASSLLFYPRVRIPQDARPLATHINALFCVAALVQGMLFGFPFDGFLSVIFLGVIKCATCYFTTRAAQSTSWSIAPAIWTYGFLSSRAFLHQPSAGQSCLQTMGCFLALGQITFMLPTSLKGRSILWSLFIFALTPHVTTQYSRFAAQSLATDSYQQRHPIQLLIQRANSSFQAMTQNQSQSYTAACAEYRRWYGIDPPPGFESWYNYARMHHSPIIDDFDTLYRGIAPFWAMSGREHFSTLFDTIAEDVRQELSNVSFLINHLDEPRVIRPHQASHPLPTSEGPPRETSLKRNLAPPPAPVTFVENTTASTDLCQHEEYRAMHGLFLSPVSFQAVEGSVPILSTGAVSTMGDILIPSPAYREPGFRYDAAGDEDWSRKSNNAYWAGSTTGGYGLGGSTAWRHFHRQRFVSLVHGRDKTRRHSYLQEQDGVLTARASSFLDGSLYDVSFTRIMQCDWACCRQQGEHFTPRSWADKDAALRSRLVFDVDGNGISGRYYKLLASQSTPLKQTLFREWHDDRLVPWVHYVPVSPGMEELAELVFFLTSTPAGQERARWIAEQGRSWSSRALREVDMSIYLYRLPLELARLQEAEGRPLVRR</sequence>
<comment type="caution">
    <text evidence="4">The sequence shown here is derived from an EMBL/GenBank/DDBJ whole genome shotgun (WGS) entry which is preliminary data.</text>
</comment>
<dbReference type="InterPro" id="IPR051091">
    <property type="entry name" value="O-Glucosyltr/Glycosyltrsf_90"/>
</dbReference>
<accession>A0A8K0NK86</accession>
<dbReference type="SMART" id="SM00672">
    <property type="entry name" value="CAP10"/>
    <property type="match status" value="1"/>
</dbReference>
<proteinExistence type="predicted"/>
<dbReference type="InterPro" id="IPR006598">
    <property type="entry name" value="CAP10"/>
</dbReference>
<dbReference type="PANTHER" id="PTHR12203">
    <property type="entry name" value="KDEL LYS-ASP-GLU-LEU CONTAINING - RELATED"/>
    <property type="match status" value="1"/>
</dbReference>
<organism evidence="4 5">
    <name type="scientific">Claviceps africana</name>
    <dbReference type="NCBI Taxonomy" id="83212"/>
    <lineage>
        <taxon>Eukaryota</taxon>
        <taxon>Fungi</taxon>
        <taxon>Dikarya</taxon>
        <taxon>Ascomycota</taxon>
        <taxon>Pezizomycotina</taxon>
        <taxon>Sordariomycetes</taxon>
        <taxon>Hypocreomycetidae</taxon>
        <taxon>Hypocreales</taxon>
        <taxon>Clavicipitaceae</taxon>
        <taxon>Claviceps</taxon>
    </lineage>
</organism>
<feature type="domain" description="Glycosyl transferase CAP10" evidence="3">
    <location>
        <begin position="508"/>
        <end position="773"/>
    </location>
</feature>
<feature type="transmembrane region" description="Helical" evidence="2">
    <location>
        <begin position="161"/>
        <end position="181"/>
    </location>
</feature>
<evidence type="ECO:0000259" key="3">
    <source>
        <dbReference type="SMART" id="SM00672"/>
    </source>
</evidence>
<dbReference type="Pfam" id="PF05686">
    <property type="entry name" value="Glyco_transf_90"/>
    <property type="match status" value="1"/>
</dbReference>
<dbReference type="EMBL" id="SRPY01000482">
    <property type="protein sequence ID" value="KAG5922884.1"/>
    <property type="molecule type" value="Genomic_DNA"/>
</dbReference>
<gene>
    <name evidence="4" type="ORF">E4U42_005183</name>
</gene>
<dbReference type="OrthoDB" id="202415at2759"/>
<feature type="transmembrane region" description="Helical" evidence="2">
    <location>
        <begin position="12"/>
        <end position="28"/>
    </location>
</feature>
<name>A0A8K0NK86_9HYPO</name>